<name>A0ABQ5HMH0_9ASTR</name>
<comment type="caution">
    <text evidence="2">The sequence shown here is derived from an EMBL/GenBank/DDBJ whole genome shotgun (WGS) entry which is preliminary data.</text>
</comment>
<evidence type="ECO:0000256" key="1">
    <source>
        <dbReference type="SAM" id="MobiDB-lite"/>
    </source>
</evidence>
<proteinExistence type="predicted"/>
<evidence type="ECO:0000313" key="2">
    <source>
        <dbReference type="EMBL" id="GJT88343.1"/>
    </source>
</evidence>
<reference evidence="2" key="1">
    <citation type="journal article" date="2022" name="Int. J. Mol. Sci.">
        <title>Draft Genome of Tanacetum Coccineum: Genomic Comparison of Closely Related Tanacetum-Family Plants.</title>
        <authorList>
            <person name="Yamashiro T."/>
            <person name="Shiraishi A."/>
            <person name="Nakayama K."/>
            <person name="Satake H."/>
        </authorList>
    </citation>
    <scope>NUCLEOTIDE SEQUENCE</scope>
</reference>
<dbReference type="EMBL" id="BQNB010019722">
    <property type="protein sequence ID" value="GJT88343.1"/>
    <property type="molecule type" value="Genomic_DNA"/>
</dbReference>
<keyword evidence="3" id="KW-1185">Reference proteome</keyword>
<dbReference type="Proteomes" id="UP001151760">
    <property type="component" value="Unassembled WGS sequence"/>
</dbReference>
<feature type="region of interest" description="Disordered" evidence="1">
    <location>
        <begin position="54"/>
        <end position="82"/>
    </location>
</feature>
<sequence>MFRYVENVNHNEENIAPAMDVEGPANPEQVSKSVHVLENHTPIEVVVTKEEPKAEVVSNPPERVEKVVEEEEQPVPEVVDESPVAEGRPWLESMGMHENQIGALVYNPRSTCFGTVGRLELRIASFRDDIEVVAIKDPFINSGYMIPFVLAPCMAL</sequence>
<organism evidence="2 3">
    <name type="scientific">Tanacetum coccineum</name>
    <dbReference type="NCBI Taxonomy" id="301880"/>
    <lineage>
        <taxon>Eukaryota</taxon>
        <taxon>Viridiplantae</taxon>
        <taxon>Streptophyta</taxon>
        <taxon>Embryophyta</taxon>
        <taxon>Tracheophyta</taxon>
        <taxon>Spermatophyta</taxon>
        <taxon>Magnoliopsida</taxon>
        <taxon>eudicotyledons</taxon>
        <taxon>Gunneridae</taxon>
        <taxon>Pentapetalae</taxon>
        <taxon>asterids</taxon>
        <taxon>campanulids</taxon>
        <taxon>Asterales</taxon>
        <taxon>Asteraceae</taxon>
        <taxon>Asteroideae</taxon>
        <taxon>Anthemideae</taxon>
        <taxon>Anthemidinae</taxon>
        <taxon>Tanacetum</taxon>
    </lineage>
</organism>
<gene>
    <name evidence="2" type="ORF">Tco_1070060</name>
</gene>
<accession>A0ABQ5HMH0</accession>
<reference evidence="2" key="2">
    <citation type="submission" date="2022-01" db="EMBL/GenBank/DDBJ databases">
        <authorList>
            <person name="Yamashiro T."/>
            <person name="Shiraishi A."/>
            <person name="Satake H."/>
            <person name="Nakayama K."/>
        </authorList>
    </citation>
    <scope>NUCLEOTIDE SEQUENCE</scope>
</reference>
<protein>
    <submittedName>
        <fullName evidence="2">Uncharacterized protein</fullName>
    </submittedName>
</protein>
<evidence type="ECO:0000313" key="3">
    <source>
        <dbReference type="Proteomes" id="UP001151760"/>
    </source>
</evidence>
<feature type="compositionally biased region" description="Acidic residues" evidence="1">
    <location>
        <begin position="68"/>
        <end position="80"/>
    </location>
</feature>